<name>A0A4Y2UJ04_ARAVE</name>
<evidence type="ECO:0000256" key="1">
    <source>
        <dbReference type="SAM" id="MobiDB-lite"/>
    </source>
</evidence>
<feature type="region of interest" description="Disordered" evidence="1">
    <location>
        <begin position="128"/>
        <end position="147"/>
    </location>
</feature>
<dbReference type="EMBL" id="BGPR01037088">
    <property type="protein sequence ID" value="GBO12604.1"/>
    <property type="molecule type" value="Genomic_DNA"/>
</dbReference>
<evidence type="ECO:0000259" key="2">
    <source>
        <dbReference type="PROSITE" id="PS51029"/>
    </source>
</evidence>
<dbReference type="EMBL" id="BGPR01037087">
    <property type="protein sequence ID" value="GBO12603.1"/>
    <property type="molecule type" value="Genomic_DNA"/>
</dbReference>
<dbReference type="Pfam" id="PF10545">
    <property type="entry name" value="MADF_DNA_bdg"/>
    <property type="match status" value="1"/>
</dbReference>
<feature type="compositionally biased region" description="Acidic residues" evidence="1">
    <location>
        <begin position="249"/>
        <end position="263"/>
    </location>
</feature>
<keyword evidence="5" id="KW-1185">Reference proteome</keyword>
<comment type="caution">
    <text evidence="3">The sequence shown here is derived from an EMBL/GenBank/DDBJ whole genome shotgun (WGS) entry which is preliminary data.</text>
</comment>
<dbReference type="OrthoDB" id="6501351at2759"/>
<evidence type="ECO:0000313" key="4">
    <source>
        <dbReference type="EMBL" id="GBO12604.1"/>
    </source>
</evidence>
<evidence type="ECO:0000313" key="3">
    <source>
        <dbReference type="EMBL" id="GBO12603.1"/>
    </source>
</evidence>
<dbReference type="AlphaFoldDB" id="A0A4Y2UJ04"/>
<reference evidence="3 5" key="1">
    <citation type="journal article" date="2019" name="Sci. Rep.">
        <title>Orb-weaving spider Araneus ventricosus genome elucidates the spidroin gene catalogue.</title>
        <authorList>
            <person name="Kono N."/>
            <person name="Nakamura H."/>
            <person name="Ohtoshi R."/>
            <person name="Moran D.A.P."/>
            <person name="Shinohara A."/>
            <person name="Yoshida Y."/>
            <person name="Fujiwara M."/>
            <person name="Mori M."/>
            <person name="Tomita M."/>
            <person name="Arakawa K."/>
        </authorList>
    </citation>
    <scope>NUCLEOTIDE SEQUENCE [LARGE SCALE GENOMIC DNA]</scope>
</reference>
<dbReference type="PROSITE" id="PS51029">
    <property type="entry name" value="MADF"/>
    <property type="match status" value="1"/>
</dbReference>
<dbReference type="InterPro" id="IPR006578">
    <property type="entry name" value="MADF-dom"/>
</dbReference>
<evidence type="ECO:0000313" key="5">
    <source>
        <dbReference type="Proteomes" id="UP000499080"/>
    </source>
</evidence>
<dbReference type="PANTHER" id="PTHR21505">
    <property type="entry name" value="MADF DOMAIN-CONTAINING PROTEIN-RELATED"/>
    <property type="match status" value="1"/>
</dbReference>
<dbReference type="PANTHER" id="PTHR21505:SF15">
    <property type="entry name" value="RE18252P"/>
    <property type="match status" value="1"/>
</dbReference>
<feature type="region of interest" description="Disordered" evidence="1">
    <location>
        <begin position="243"/>
        <end position="263"/>
    </location>
</feature>
<protein>
    <recommendedName>
        <fullName evidence="2">MADF domain-containing protein</fullName>
    </recommendedName>
</protein>
<dbReference type="SMART" id="SM00595">
    <property type="entry name" value="MADF"/>
    <property type="match status" value="1"/>
</dbReference>
<organism evidence="3 5">
    <name type="scientific">Araneus ventricosus</name>
    <name type="common">Orbweaver spider</name>
    <name type="synonym">Epeira ventricosa</name>
    <dbReference type="NCBI Taxonomy" id="182803"/>
    <lineage>
        <taxon>Eukaryota</taxon>
        <taxon>Metazoa</taxon>
        <taxon>Ecdysozoa</taxon>
        <taxon>Arthropoda</taxon>
        <taxon>Chelicerata</taxon>
        <taxon>Arachnida</taxon>
        <taxon>Araneae</taxon>
        <taxon>Araneomorphae</taxon>
        <taxon>Entelegynae</taxon>
        <taxon>Araneoidea</taxon>
        <taxon>Araneidae</taxon>
        <taxon>Araneus</taxon>
    </lineage>
</organism>
<accession>A0A4Y2UJ04</accession>
<feature type="domain" description="MADF" evidence="2">
    <location>
        <begin position="10"/>
        <end position="97"/>
    </location>
</feature>
<dbReference type="Gene3D" id="1.10.10.60">
    <property type="entry name" value="Homeodomain-like"/>
    <property type="match status" value="1"/>
</dbReference>
<sequence length="263" mass="30544">MEWTREQVLTLIELFRQRPDLWDETRAEFKDKNKKSIAWNEIAEEMKVNKVEAQAKFRNITSQFYREVKKAKRDPGADSKIKWFAYEHLQFLKHKKTPRYHRESRAIKETEDLENGAEVEVLTVNENTSTTVTTPTPPTPSRCSKRAGKRRFNPMIEEVYSVTGKSGKIVETRDEFDLFGGYIACQLRKCTDLHDMAVAKHRINQILFDLELSNLNRESNENLSFRSWDSRTSANIFSEASSSKIFSPTEDDSSCDGTNEDND</sequence>
<gene>
    <name evidence="4" type="ORF">AVEN_216972_1</name>
    <name evidence="3" type="ORF">AVEN_23695_1</name>
</gene>
<dbReference type="Proteomes" id="UP000499080">
    <property type="component" value="Unassembled WGS sequence"/>
</dbReference>
<proteinExistence type="predicted"/>